<proteinExistence type="predicted"/>
<evidence type="ECO:0000256" key="1">
    <source>
        <dbReference type="NCBIfam" id="TIGR03584"/>
    </source>
</evidence>
<dbReference type="CDD" id="cd02513">
    <property type="entry name" value="CMP-NeuAc_Synthase"/>
    <property type="match status" value="1"/>
</dbReference>
<name>A0AAI8MP97_9HELI</name>
<dbReference type="EC" id="2.7.7.81" evidence="1"/>
<dbReference type="PANTHER" id="PTHR21485:SF6">
    <property type="entry name" value="N-ACYLNEURAMINATE CYTIDYLYLTRANSFERASE-RELATED"/>
    <property type="match status" value="1"/>
</dbReference>
<keyword evidence="2" id="KW-0548">Nucleotidyltransferase</keyword>
<sequence length="234" mass="26289">MKMRKVALIPARGGSKRIPNKNIKDFCGKPIIAYPIATALESKLFDEVIVSTDSHIIAQIALDYGAKVPFMRPTHLSDDFTPTADVANHAIDMLNLSQDDLLCVIYPTAPLLSAKSLNLGYLALQDSAYLFSFAAVAYDYTPYRSFCFKNGEIAMLFPAHYAKRSQDLEQVYHDAGQFYFGRVGAWQEALPIFAPHSYAIILKSYQVQDIDTLDDWQMAEIKYKLQESLSDEKA</sequence>
<protein>
    <recommendedName>
        <fullName evidence="1">Pseudaminic acid cytidylyltransferase</fullName>
        <ecNumber evidence="1">2.7.7.81</ecNumber>
    </recommendedName>
</protein>
<dbReference type="InterPro" id="IPR003329">
    <property type="entry name" value="Cytidylyl_trans"/>
</dbReference>
<evidence type="ECO:0000313" key="3">
    <source>
        <dbReference type="Proteomes" id="UP000006036"/>
    </source>
</evidence>
<dbReference type="InterPro" id="IPR050793">
    <property type="entry name" value="CMP-NeuNAc_synthase"/>
</dbReference>
<dbReference type="KEGG" id="hcb:HCBAA847_2061"/>
<accession>A0AAI8MP97</accession>
<dbReference type="InterPro" id="IPR020039">
    <property type="entry name" value="PseF"/>
</dbReference>
<dbReference type="NCBIfam" id="TIGR03584">
    <property type="entry name" value="PseF"/>
    <property type="match status" value="1"/>
</dbReference>
<keyword evidence="2" id="KW-0808">Transferase</keyword>
<reference evidence="2 3" key="1">
    <citation type="journal article" date="2012" name="J. Bacteriol.">
        <title>Complete Genome Sequence of Helicobacter cinaedi Type Strain ATCC BAA-847.</title>
        <authorList>
            <person name="Miyoshi-Akiyama T."/>
            <person name="Takeshita N."/>
            <person name="Ohmagari N."/>
            <person name="Kirikae T."/>
        </authorList>
    </citation>
    <scope>NUCLEOTIDE SEQUENCE [LARGE SCALE GENOMIC DNA]</scope>
    <source>
        <strain evidence="2 3">ATCC BAA-847</strain>
    </source>
</reference>
<dbReference type="Gene3D" id="3.90.550.10">
    <property type="entry name" value="Spore Coat Polysaccharide Biosynthesis Protein SpsA, Chain A"/>
    <property type="match status" value="1"/>
</dbReference>
<dbReference type="AlphaFoldDB" id="A0AAI8MP97"/>
<dbReference type="Pfam" id="PF02348">
    <property type="entry name" value="CTP_transf_3"/>
    <property type="match status" value="1"/>
</dbReference>
<evidence type="ECO:0000313" key="2">
    <source>
        <dbReference type="EMBL" id="BAM33278.1"/>
    </source>
</evidence>
<dbReference type="Proteomes" id="UP000006036">
    <property type="component" value="Chromosome 1"/>
</dbReference>
<organism evidence="2 3">
    <name type="scientific">Helicobacter cinaedi CCUG 18818 = ATCC BAA-847</name>
    <dbReference type="NCBI Taxonomy" id="537971"/>
    <lineage>
        <taxon>Bacteria</taxon>
        <taxon>Pseudomonadati</taxon>
        <taxon>Campylobacterota</taxon>
        <taxon>Epsilonproteobacteria</taxon>
        <taxon>Campylobacterales</taxon>
        <taxon>Helicobacteraceae</taxon>
        <taxon>Helicobacter</taxon>
    </lineage>
</organism>
<dbReference type="GO" id="GO:0008781">
    <property type="term" value="F:N-acylneuraminate cytidylyltransferase activity"/>
    <property type="evidence" value="ECO:0007669"/>
    <property type="project" value="TreeGrafter"/>
</dbReference>
<dbReference type="EMBL" id="AP012492">
    <property type="protein sequence ID" value="BAM33278.1"/>
    <property type="molecule type" value="Genomic_DNA"/>
</dbReference>
<dbReference type="InterPro" id="IPR029044">
    <property type="entry name" value="Nucleotide-diphossugar_trans"/>
</dbReference>
<gene>
    <name evidence="2" type="primary">neuA</name>
    <name evidence="2" type="ORF">HCBAA847_2061</name>
</gene>
<dbReference type="PANTHER" id="PTHR21485">
    <property type="entry name" value="HAD SUPERFAMILY MEMBERS CMAS AND KDSC"/>
    <property type="match status" value="1"/>
</dbReference>
<dbReference type="SUPFAM" id="SSF53448">
    <property type="entry name" value="Nucleotide-diphospho-sugar transferases"/>
    <property type="match status" value="1"/>
</dbReference>